<dbReference type="EMBL" id="DSWI01000035">
    <property type="protein sequence ID" value="HFG21780.1"/>
    <property type="molecule type" value="Genomic_DNA"/>
</dbReference>
<dbReference type="AlphaFoldDB" id="A0A7C3HKA2"/>
<name>A0A7C3HKA2_MEIRU</name>
<organism evidence="2">
    <name type="scientific">Meiothermus ruber</name>
    <dbReference type="NCBI Taxonomy" id="277"/>
    <lineage>
        <taxon>Bacteria</taxon>
        <taxon>Thermotogati</taxon>
        <taxon>Deinococcota</taxon>
        <taxon>Deinococci</taxon>
        <taxon>Thermales</taxon>
        <taxon>Thermaceae</taxon>
        <taxon>Meiothermus</taxon>
    </lineage>
</organism>
<sequence length="237" mass="25977">MSVPVVFLHAFPYSPAMWAGQLEVVKGHPVLSPDILGFESLESAAAHVLVEMDNLGWQKAVFVGLSMGGYVIFRLWNLEPERFAGMVLADTRATPDTPEGARLRLEQAERIRREGMQFFPEATLKGHLGATTHARRPELVAQVRQAQLEADPSRVAKSLEALARRPDSVPLLSSITVPALVLVGEEDTLTPPSDARQMATQIPDSRMLILPEAGHLSNLENPKAFNTALRGFLAELQ</sequence>
<gene>
    <name evidence="2" type="ORF">ENS82_13905</name>
</gene>
<evidence type="ECO:0000313" key="2">
    <source>
        <dbReference type="EMBL" id="HFG21780.1"/>
    </source>
</evidence>
<dbReference type="InterPro" id="IPR000073">
    <property type="entry name" value="AB_hydrolase_1"/>
</dbReference>
<protein>
    <submittedName>
        <fullName evidence="2">Alpha/beta fold hydrolase</fullName>
    </submittedName>
</protein>
<dbReference type="PANTHER" id="PTHR43798">
    <property type="entry name" value="MONOACYLGLYCEROL LIPASE"/>
    <property type="match status" value="1"/>
</dbReference>
<feature type="domain" description="AB hydrolase-1" evidence="1">
    <location>
        <begin position="5"/>
        <end position="226"/>
    </location>
</feature>
<comment type="caution">
    <text evidence="2">The sequence shown here is derived from an EMBL/GenBank/DDBJ whole genome shotgun (WGS) entry which is preliminary data.</text>
</comment>
<proteinExistence type="predicted"/>
<dbReference type="GO" id="GO:0016787">
    <property type="term" value="F:hydrolase activity"/>
    <property type="evidence" value="ECO:0007669"/>
    <property type="project" value="UniProtKB-KW"/>
</dbReference>
<reference evidence="2" key="1">
    <citation type="journal article" date="2020" name="mSystems">
        <title>Genome- and Community-Level Interaction Insights into Carbon Utilization and Element Cycling Functions of Hydrothermarchaeota in Hydrothermal Sediment.</title>
        <authorList>
            <person name="Zhou Z."/>
            <person name="Liu Y."/>
            <person name="Xu W."/>
            <person name="Pan J."/>
            <person name="Luo Z.H."/>
            <person name="Li M."/>
        </authorList>
    </citation>
    <scope>NUCLEOTIDE SEQUENCE [LARGE SCALE GENOMIC DNA]</scope>
    <source>
        <strain evidence="2">SpSt-524</strain>
    </source>
</reference>
<accession>A0A7C3HKA2</accession>
<dbReference type="SUPFAM" id="SSF53474">
    <property type="entry name" value="alpha/beta-Hydrolases"/>
    <property type="match status" value="1"/>
</dbReference>
<evidence type="ECO:0000259" key="1">
    <source>
        <dbReference type="Pfam" id="PF12697"/>
    </source>
</evidence>
<dbReference type="InterPro" id="IPR050266">
    <property type="entry name" value="AB_hydrolase_sf"/>
</dbReference>
<dbReference type="Pfam" id="PF12697">
    <property type="entry name" value="Abhydrolase_6"/>
    <property type="match status" value="1"/>
</dbReference>
<dbReference type="RefSeq" id="WP_409655907.1">
    <property type="nucleotide sequence ID" value="NZ_JBKBUW010000018.1"/>
</dbReference>
<keyword evidence="2" id="KW-0378">Hydrolase</keyword>
<dbReference type="InterPro" id="IPR029058">
    <property type="entry name" value="AB_hydrolase_fold"/>
</dbReference>
<dbReference type="Gene3D" id="3.40.50.1820">
    <property type="entry name" value="alpha/beta hydrolase"/>
    <property type="match status" value="1"/>
</dbReference>